<comment type="caution">
    <text evidence="1">The sequence shown here is derived from an EMBL/GenBank/DDBJ whole genome shotgun (WGS) entry which is preliminary data.</text>
</comment>
<dbReference type="HOGENOM" id="CLU_780562_0_0_11"/>
<proteinExistence type="predicted"/>
<sequence length="355" mass="39145">MGADTQVASASAASALLREAADRIDTAPESVVSTEEEAERRLVARDLRLMASAELERVDEFSSVEERLDHFGPRLQALIADLGLDVRESPLRIVDSFPEPFHRFDWAAFAPDSEDEENFGIPSGVYFRRDKLRPFYSEALFAHEVVHTVTGRVDPDVYAMGLEEGIAEVLGTCYAGSAVLPEKALKNILVHGRHGVQRPKLWTVYLNHMRQASLIYDVFGLDGLSELIRSGRKAIHDAEHALMSGDVRDLDLPKGKSDPKTTRILDFACRGYLSAHVFSPLECLVLLSVRRGSTVEEICGDAGVDPRVGVPVLENLGAGSALFVQNGNEIAYSNVERYLRAEESAHTAITRYLPL</sequence>
<name>S4NSQ5_9ACTN</name>
<gene>
    <name evidence="1" type="ORF">STAFG_1484</name>
</gene>
<reference evidence="1 2" key="1">
    <citation type="submission" date="2013-02" db="EMBL/GenBank/DDBJ databases">
        <title>Draft Genome Sequence of Streptomyces afghaniensis, Which Produces Compounds of the Julimycin B-Complex.</title>
        <authorList>
            <person name="Gruening B.A."/>
            <person name="Praeg A."/>
            <person name="Erxleben A."/>
            <person name="Guenther S."/>
            <person name="Fiedler H.-P."/>
            <person name="Goodfellow M."/>
            <person name="Mueller M."/>
        </authorList>
    </citation>
    <scope>NUCLEOTIDE SEQUENCE [LARGE SCALE GENOMIC DNA]</scope>
    <source>
        <strain evidence="1 2">772</strain>
    </source>
</reference>
<dbReference type="Proteomes" id="UP000015001">
    <property type="component" value="Unassembled WGS sequence"/>
</dbReference>
<keyword evidence="2" id="KW-1185">Reference proteome</keyword>
<accession>S4NSQ5</accession>
<protein>
    <submittedName>
        <fullName evidence="1">Uncharacterized protein</fullName>
    </submittedName>
</protein>
<evidence type="ECO:0000313" key="2">
    <source>
        <dbReference type="Proteomes" id="UP000015001"/>
    </source>
</evidence>
<dbReference type="PATRIC" id="fig|1283301.3.peg.1462"/>
<dbReference type="EMBL" id="AOPY01001318">
    <property type="protein sequence ID" value="EPJ41459.1"/>
    <property type="molecule type" value="Genomic_DNA"/>
</dbReference>
<dbReference type="AlphaFoldDB" id="S4NSQ5"/>
<evidence type="ECO:0000313" key="1">
    <source>
        <dbReference type="EMBL" id="EPJ41459.1"/>
    </source>
</evidence>
<organism evidence="1 2">
    <name type="scientific">Streptomyces afghaniensis 772</name>
    <dbReference type="NCBI Taxonomy" id="1283301"/>
    <lineage>
        <taxon>Bacteria</taxon>
        <taxon>Bacillati</taxon>
        <taxon>Actinomycetota</taxon>
        <taxon>Actinomycetes</taxon>
        <taxon>Kitasatosporales</taxon>
        <taxon>Streptomycetaceae</taxon>
        <taxon>Streptomyces</taxon>
    </lineage>
</organism>